<evidence type="ECO:0000313" key="3">
    <source>
        <dbReference type="EMBL" id="TPP61545.1"/>
    </source>
</evidence>
<dbReference type="Proteomes" id="UP000316759">
    <property type="component" value="Unassembled WGS sequence"/>
</dbReference>
<dbReference type="STRING" id="46835.A0A504YM13"/>
<proteinExistence type="predicted"/>
<evidence type="ECO:0000259" key="2">
    <source>
        <dbReference type="Pfam" id="PF24784"/>
    </source>
</evidence>
<feature type="domain" description="Temptin Cys/Cys disulfide" evidence="2">
    <location>
        <begin position="20"/>
        <end position="114"/>
    </location>
</feature>
<evidence type="ECO:0000256" key="1">
    <source>
        <dbReference type="SAM" id="SignalP"/>
    </source>
</evidence>
<keyword evidence="1" id="KW-0732">Signal</keyword>
<protein>
    <recommendedName>
        <fullName evidence="2">Temptin Cys/Cys disulfide domain-containing protein</fullName>
    </recommendedName>
</protein>
<dbReference type="OrthoDB" id="129121at2759"/>
<dbReference type="AlphaFoldDB" id="A0A504YM13"/>
<dbReference type="EMBL" id="SUNJ01008049">
    <property type="protein sequence ID" value="TPP61545.1"/>
    <property type="molecule type" value="Genomic_DNA"/>
</dbReference>
<accession>A0A504YM13</accession>
<dbReference type="Pfam" id="PF24784">
    <property type="entry name" value="Temptin_C"/>
    <property type="match status" value="1"/>
</dbReference>
<organism evidence="3 4">
    <name type="scientific">Fasciola gigantica</name>
    <name type="common">Giant liver fluke</name>
    <dbReference type="NCBI Taxonomy" id="46835"/>
    <lineage>
        <taxon>Eukaryota</taxon>
        <taxon>Metazoa</taxon>
        <taxon>Spiralia</taxon>
        <taxon>Lophotrochozoa</taxon>
        <taxon>Platyhelminthes</taxon>
        <taxon>Trematoda</taxon>
        <taxon>Digenea</taxon>
        <taxon>Plagiorchiida</taxon>
        <taxon>Echinostomata</taxon>
        <taxon>Echinostomatoidea</taxon>
        <taxon>Fasciolidae</taxon>
        <taxon>Fasciola</taxon>
    </lineage>
</organism>
<sequence length="202" mass="22495">MSSFIHVAGFFICCNMIYTKAVRSYTYEVPNGDLVPDPCNPQKHVYALGYVKSQNGSVRNKFGNDFIRSENWSKLCPLDSDEDGITNGEELGDPECKWKKGFTASRITNLSLPGVCTPVNSSICKHLQICDNLSNWAGLFEETGTLISRQYVLHVDALSFQYSRGDDGFFKTSVILIVLLSAVKLVGSPELKYRIINGRCSM</sequence>
<reference evidence="3 4" key="1">
    <citation type="submission" date="2019-04" db="EMBL/GenBank/DDBJ databases">
        <title>Annotation for the trematode Fasciola gigantica.</title>
        <authorList>
            <person name="Choi Y.-J."/>
        </authorList>
    </citation>
    <scope>NUCLEOTIDE SEQUENCE [LARGE SCALE GENOMIC DNA]</scope>
    <source>
        <strain evidence="3">Uganda_cow_1</strain>
    </source>
</reference>
<dbReference type="InterPro" id="IPR055313">
    <property type="entry name" value="Temptin-like"/>
</dbReference>
<name>A0A504YM13_FASGI</name>
<evidence type="ECO:0000313" key="4">
    <source>
        <dbReference type="Proteomes" id="UP000316759"/>
    </source>
</evidence>
<dbReference type="PANTHER" id="PTHR34737">
    <property type="entry name" value="EF-HAND DOMAIN-CONTAINING PROTEIN"/>
    <property type="match status" value="1"/>
</dbReference>
<keyword evidence="4" id="KW-1185">Reference proteome</keyword>
<gene>
    <name evidence="3" type="ORF">FGIG_09111</name>
</gene>
<dbReference type="PANTHER" id="PTHR34737:SF2">
    <property type="entry name" value="EF-HAND DOMAIN-CONTAINING PROTEIN"/>
    <property type="match status" value="1"/>
</dbReference>
<feature type="signal peptide" evidence="1">
    <location>
        <begin position="1"/>
        <end position="21"/>
    </location>
</feature>
<feature type="chain" id="PRO_5021233017" description="Temptin Cys/Cys disulfide domain-containing protein" evidence="1">
    <location>
        <begin position="22"/>
        <end position="202"/>
    </location>
</feature>
<comment type="caution">
    <text evidence="3">The sequence shown here is derived from an EMBL/GenBank/DDBJ whole genome shotgun (WGS) entry which is preliminary data.</text>
</comment>
<dbReference type="InterPro" id="IPR057626">
    <property type="entry name" value="S-S_Temptin"/>
</dbReference>